<evidence type="ECO:0000313" key="8">
    <source>
        <dbReference type="Proteomes" id="UP000004947"/>
    </source>
</evidence>
<comment type="caution">
    <text evidence="7">The sequence shown here is derived from an EMBL/GenBank/DDBJ whole genome shotgun (WGS) entry which is preliminary data.</text>
</comment>
<keyword evidence="3" id="KW-0378">Hydrolase</keyword>
<dbReference type="InterPro" id="IPR024607">
    <property type="entry name" value="Sulfatase_CS"/>
</dbReference>
<feature type="chain" id="PRO_5002693982" evidence="5">
    <location>
        <begin position="24"/>
        <end position="527"/>
    </location>
</feature>
<dbReference type="RefSeq" id="WP_007277671.1">
    <property type="nucleotide sequence ID" value="NZ_ABCK01000004.1"/>
</dbReference>
<evidence type="ECO:0000256" key="5">
    <source>
        <dbReference type="SAM" id="SignalP"/>
    </source>
</evidence>
<dbReference type="InterPro" id="IPR017850">
    <property type="entry name" value="Alkaline_phosphatase_core_sf"/>
</dbReference>
<dbReference type="PANTHER" id="PTHR42693">
    <property type="entry name" value="ARYLSULFATASE FAMILY MEMBER"/>
    <property type="match status" value="1"/>
</dbReference>
<dbReference type="eggNOG" id="COG3119">
    <property type="taxonomic scope" value="Bacteria"/>
</dbReference>
<dbReference type="SUPFAM" id="SSF53649">
    <property type="entry name" value="Alkaline phosphatase-like"/>
    <property type="match status" value="1"/>
</dbReference>
<dbReference type="Pfam" id="PF00884">
    <property type="entry name" value="Sulfatase"/>
    <property type="match status" value="1"/>
</dbReference>
<proteinExistence type="inferred from homology"/>
<dbReference type="Gene3D" id="3.30.1120.10">
    <property type="match status" value="1"/>
</dbReference>
<name>A6DIE0_9BACT</name>
<feature type="domain" description="Sulfatase N-terminal" evidence="6">
    <location>
        <begin position="27"/>
        <end position="397"/>
    </location>
</feature>
<evidence type="ECO:0000256" key="1">
    <source>
        <dbReference type="ARBA" id="ARBA00008779"/>
    </source>
</evidence>
<dbReference type="EMBL" id="ABCK01000004">
    <property type="protein sequence ID" value="EDM28794.1"/>
    <property type="molecule type" value="Genomic_DNA"/>
</dbReference>
<keyword evidence="2" id="KW-0479">Metal-binding</keyword>
<evidence type="ECO:0000313" key="7">
    <source>
        <dbReference type="EMBL" id="EDM28794.1"/>
    </source>
</evidence>
<evidence type="ECO:0000256" key="4">
    <source>
        <dbReference type="ARBA" id="ARBA00022837"/>
    </source>
</evidence>
<dbReference type="STRING" id="313628.LNTAR_09494"/>
<sequence>MLTLKNIILPVLTLMLTGTSLQAQQKPNVVVIIVDDLGYADMSFLPQAPTDIKHYKTPGFDRLFATGTYFENAYATSPICSPSRAGILTGSYQQRWGNYWYGDGKFPNNKVTIPEMLSSNGYATAKYGKTHLSGWEKKVPTMHGFDEYLGFMHHTWDYIRLSQKDVDAYKKKKEFKDFGCQVIGPLVKAEGQGNEELKPVSYENSFTTDIFTDEAINFIKRDKGGKPFYLHLSYNAVHMPTYVVEETWAKKVGARYVPWDRNAAKWEYPYWDPAQEPHKTFHKKWGHMGEYDSEGRRCYLANLFALDYGISRLLDALEKSGQRENTMIIFTSDNGGTVNTYSNNAPLRGSKYMLGEGGIRVPVIISMPGTLPQNIVNKSALVSGMDIMPTIAELTGIAAPEDIDGISMLPVLKQEKKQHHEWVAWAKNENSWVLRRGKWKLSKNAGWGHKGFTIGENSEVLPGKKMTYPSGINLFNLETDIGETTNVADQNPEVVQEMLALHKEWASRMIPRYMKKRKNSKKNGKKN</sequence>
<dbReference type="InterPro" id="IPR050738">
    <property type="entry name" value="Sulfatase"/>
</dbReference>
<dbReference type="Proteomes" id="UP000004947">
    <property type="component" value="Unassembled WGS sequence"/>
</dbReference>
<comment type="similarity">
    <text evidence="1">Belongs to the sulfatase family.</text>
</comment>
<feature type="signal peptide" evidence="5">
    <location>
        <begin position="1"/>
        <end position="23"/>
    </location>
</feature>
<protein>
    <submittedName>
        <fullName evidence="7">N-acetylgalactosamine 6-sulfatase (GALNS)</fullName>
    </submittedName>
</protein>
<dbReference type="InterPro" id="IPR000917">
    <property type="entry name" value="Sulfatase_N"/>
</dbReference>
<keyword evidence="8" id="KW-1185">Reference proteome</keyword>
<dbReference type="PANTHER" id="PTHR42693:SF53">
    <property type="entry name" value="ENDO-4-O-SULFATASE"/>
    <property type="match status" value="1"/>
</dbReference>
<evidence type="ECO:0000256" key="3">
    <source>
        <dbReference type="ARBA" id="ARBA00022801"/>
    </source>
</evidence>
<dbReference type="AlphaFoldDB" id="A6DIE0"/>
<evidence type="ECO:0000256" key="2">
    <source>
        <dbReference type="ARBA" id="ARBA00022723"/>
    </source>
</evidence>
<organism evidence="7 8">
    <name type="scientific">Lentisphaera araneosa HTCC2155</name>
    <dbReference type="NCBI Taxonomy" id="313628"/>
    <lineage>
        <taxon>Bacteria</taxon>
        <taxon>Pseudomonadati</taxon>
        <taxon>Lentisphaerota</taxon>
        <taxon>Lentisphaeria</taxon>
        <taxon>Lentisphaerales</taxon>
        <taxon>Lentisphaeraceae</taxon>
        <taxon>Lentisphaera</taxon>
    </lineage>
</organism>
<dbReference type="GO" id="GO:0004065">
    <property type="term" value="F:arylsulfatase activity"/>
    <property type="evidence" value="ECO:0007669"/>
    <property type="project" value="TreeGrafter"/>
</dbReference>
<evidence type="ECO:0000259" key="6">
    <source>
        <dbReference type="Pfam" id="PF00884"/>
    </source>
</evidence>
<dbReference type="GO" id="GO:0046872">
    <property type="term" value="F:metal ion binding"/>
    <property type="evidence" value="ECO:0007669"/>
    <property type="project" value="UniProtKB-KW"/>
</dbReference>
<keyword evidence="4" id="KW-0106">Calcium</keyword>
<dbReference type="OrthoDB" id="242880at2"/>
<reference evidence="7 8" key="1">
    <citation type="journal article" date="2010" name="J. Bacteriol.">
        <title>Genome sequence of Lentisphaera araneosa HTCC2155T, the type species of the order Lentisphaerales in the phylum Lentisphaerae.</title>
        <authorList>
            <person name="Thrash J.C."/>
            <person name="Cho J.C."/>
            <person name="Vergin K.L."/>
            <person name="Morris R.M."/>
            <person name="Giovannoni S.J."/>
        </authorList>
    </citation>
    <scope>NUCLEOTIDE SEQUENCE [LARGE SCALE GENOMIC DNA]</scope>
    <source>
        <strain evidence="7 8">HTCC2155</strain>
    </source>
</reference>
<keyword evidence="5" id="KW-0732">Signal</keyword>
<accession>A6DIE0</accession>
<dbReference type="Gene3D" id="3.40.720.10">
    <property type="entry name" value="Alkaline Phosphatase, subunit A"/>
    <property type="match status" value="1"/>
</dbReference>
<dbReference type="PROSITE" id="PS00523">
    <property type="entry name" value="SULFATASE_1"/>
    <property type="match status" value="1"/>
</dbReference>
<gene>
    <name evidence="7" type="ORF">LNTAR_09494</name>
</gene>